<protein>
    <recommendedName>
        <fullName evidence="4">Lipoprotein</fullName>
    </recommendedName>
</protein>
<gene>
    <name evidence="2" type="ORF">CKO45_24975</name>
</gene>
<evidence type="ECO:0000313" key="3">
    <source>
        <dbReference type="Proteomes" id="UP000697995"/>
    </source>
</evidence>
<sequence>MALALTACGDRSPPPLAPTAAPAAAVATTPQPPAAPNVADLVDARASSGESEMERRGFAVARQRGLTAFWWNASAQACVQTVTANGRYRTVSPVAASSCGH</sequence>
<dbReference type="EMBL" id="NRSG01000308">
    <property type="protein sequence ID" value="MBK1661466.1"/>
    <property type="molecule type" value="Genomic_DNA"/>
</dbReference>
<dbReference type="Proteomes" id="UP000697995">
    <property type="component" value="Unassembled WGS sequence"/>
</dbReference>
<organism evidence="2 3">
    <name type="scientific">Paracraurococcus ruber</name>
    <dbReference type="NCBI Taxonomy" id="77675"/>
    <lineage>
        <taxon>Bacteria</taxon>
        <taxon>Pseudomonadati</taxon>
        <taxon>Pseudomonadota</taxon>
        <taxon>Alphaproteobacteria</taxon>
        <taxon>Acetobacterales</taxon>
        <taxon>Roseomonadaceae</taxon>
        <taxon>Paracraurococcus</taxon>
    </lineage>
</organism>
<evidence type="ECO:0008006" key="4">
    <source>
        <dbReference type="Google" id="ProtNLM"/>
    </source>
</evidence>
<name>A0ABS1D3N2_9PROT</name>
<evidence type="ECO:0000256" key="1">
    <source>
        <dbReference type="SAM" id="MobiDB-lite"/>
    </source>
</evidence>
<keyword evidence="3" id="KW-1185">Reference proteome</keyword>
<comment type="caution">
    <text evidence="2">The sequence shown here is derived from an EMBL/GenBank/DDBJ whole genome shotgun (WGS) entry which is preliminary data.</text>
</comment>
<feature type="compositionally biased region" description="Low complexity" evidence="1">
    <location>
        <begin position="18"/>
        <end position="29"/>
    </location>
</feature>
<proteinExistence type="predicted"/>
<accession>A0ABS1D3N2</accession>
<feature type="region of interest" description="Disordered" evidence="1">
    <location>
        <begin position="1"/>
        <end position="37"/>
    </location>
</feature>
<evidence type="ECO:0000313" key="2">
    <source>
        <dbReference type="EMBL" id="MBK1661466.1"/>
    </source>
</evidence>
<reference evidence="2 3" key="1">
    <citation type="journal article" date="2020" name="Microorganisms">
        <title>Osmotic Adaptation and Compatible Solute Biosynthesis of Phototrophic Bacteria as Revealed from Genome Analyses.</title>
        <authorList>
            <person name="Imhoff J.F."/>
            <person name="Rahn T."/>
            <person name="Kunzel S."/>
            <person name="Keller A."/>
            <person name="Neulinger S.C."/>
        </authorList>
    </citation>
    <scope>NUCLEOTIDE SEQUENCE [LARGE SCALE GENOMIC DNA]</scope>
    <source>
        <strain evidence="2 3">DSM 15382</strain>
    </source>
</reference>